<dbReference type="SUPFAM" id="SSF144091">
    <property type="entry name" value="Rhomboid-like"/>
    <property type="match status" value="1"/>
</dbReference>
<feature type="transmembrane region" description="Helical" evidence="6">
    <location>
        <begin position="355"/>
        <end position="376"/>
    </location>
</feature>
<feature type="transmembrane region" description="Helical" evidence="6">
    <location>
        <begin position="230"/>
        <end position="249"/>
    </location>
</feature>
<proteinExistence type="predicted"/>
<evidence type="ECO:0000256" key="2">
    <source>
        <dbReference type="ARBA" id="ARBA00022475"/>
    </source>
</evidence>
<feature type="transmembrane region" description="Helical" evidence="6">
    <location>
        <begin position="388"/>
        <end position="410"/>
    </location>
</feature>
<dbReference type="EMBL" id="JAZHOV010000001">
    <property type="protein sequence ID" value="MEF2253747.1"/>
    <property type="molecule type" value="Genomic_DNA"/>
</dbReference>
<keyword evidence="5 6" id="KW-0472">Membrane</keyword>
<dbReference type="PANTHER" id="PTHR34697">
    <property type="entry name" value="PHOSPHATIDYLGLYCEROL LYSYLTRANSFERASE"/>
    <property type="match status" value="1"/>
</dbReference>
<reference evidence="8 9" key="1">
    <citation type="submission" date="2024-01" db="EMBL/GenBank/DDBJ databases">
        <title>the genome sequence of strain Microbacterium schleiferi NBRC 15075.</title>
        <authorList>
            <person name="Ding Y."/>
            <person name="Zhang G."/>
        </authorList>
    </citation>
    <scope>NUCLEOTIDE SEQUENCE [LARGE SCALE GENOMIC DNA]</scope>
    <source>
        <strain evidence="8 9">NBRC 15075</strain>
    </source>
</reference>
<comment type="caution">
    <text evidence="8">The sequence shown here is derived from an EMBL/GenBank/DDBJ whole genome shotgun (WGS) entry which is preliminary data.</text>
</comment>
<keyword evidence="3 6" id="KW-0812">Transmembrane</keyword>
<dbReference type="PANTHER" id="PTHR34697:SF2">
    <property type="entry name" value="PHOSPHATIDYLGLYCEROL LYSYLTRANSFERASE"/>
    <property type="match status" value="1"/>
</dbReference>
<feature type="transmembrane region" description="Helical" evidence="6">
    <location>
        <begin position="291"/>
        <end position="311"/>
    </location>
</feature>
<feature type="transmembrane region" description="Helical" evidence="6">
    <location>
        <begin position="454"/>
        <end position="475"/>
    </location>
</feature>
<evidence type="ECO:0000313" key="8">
    <source>
        <dbReference type="EMBL" id="MEF2253747.1"/>
    </source>
</evidence>
<dbReference type="RefSeq" id="WP_331790479.1">
    <property type="nucleotide sequence ID" value="NZ_BAAAUO010000003.1"/>
</dbReference>
<feature type="transmembrane region" description="Helical" evidence="6">
    <location>
        <begin position="68"/>
        <end position="95"/>
    </location>
</feature>
<feature type="transmembrane region" description="Helical" evidence="6">
    <location>
        <begin position="24"/>
        <end position="48"/>
    </location>
</feature>
<evidence type="ECO:0000259" key="7">
    <source>
        <dbReference type="Pfam" id="PF09924"/>
    </source>
</evidence>
<evidence type="ECO:0000256" key="5">
    <source>
        <dbReference type="ARBA" id="ARBA00023136"/>
    </source>
</evidence>
<feature type="transmembrane region" description="Helical" evidence="6">
    <location>
        <begin position="318"/>
        <end position="343"/>
    </location>
</feature>
<keyword evidence="4 6" id="KW-1133">Transmembrane helix</keyword>
<name>A0ABU7V250_9MICO</name>
<evidence type="ECO:0000256" key="4">
    <source>
        <dbReference type="ARBA" id="ARBA00022989"/>
    </source>
</evidence>
<protein>
    <submittedName>
        <fullName evidence="8">Phosphatidylglycerol lysyltransferase domain-containing protein</fullName>
    </submittedName>
</protein>
<feature type="domain" description="Phosphatidylglycerol lysyltransferase C-terminal" evidence="7">
    <location>
        <begin position="494"/>
        <end position="794"/>
    </location>
</feature>
<keyword evidence="9" id="KW-1185">Reference proteome</keyword>
<evidence type="ECO:0000256" key="1">
    <source>
        <dbReference type="ARBA" id="ARBA00004651"/>
    </source>
</evidence>
<feature type="transmembrane region" description="Helical" evidence="6">
    <location>
        <begin position="107"/>
        <end position="129"/>
    </location>
</feature>
<feature type="transmembrane region" description="Helical" evidence="6">
    <location>
        <begin position="149"/>
        <end position="166"/>
    </location>
</feature>
<dbReference type="InterPro" id="IPR024320">
    <property type="entry name" value="LPG_synthase_C"/>
</dbReference>
<comment type="subcellular location">
    <subcellularLocation>
        <location evidence="1">Cell membrane</location>
        <topology evidence="1">Multi-pass membrane protein</topology>
    </subcellularLocation>
</comment>
<keyword evidence="2" id="KW-1003">Cell membrane</keyword>
<evidence type="ECO:0000313" key="9">
    <source>
        <dbReference type="Proteomes" id="UP001351900"/>
    </source>
</evidence>
<evidence type="ECO:0000256" key="3">
    <source>
        <dbReference type="ARBA" id="ARBA00022692"/>
    </source>
</evidence>
<dbReference type="Proteomes" id="UP001351900">
    <property type="component" value="Unassembled WGS sequence"/>
</dbReference>
<dbReference type="InterPro" id="IPR051211">
    <property type="entry name" value="PG_lysyltransferase"/>
</dbReference>
<evidence type="ECO:0000256" key="6">
    <source>
        <dbReference type="SAM" id="Phobius"/>
    </source>
</evidence>
<dbReference type="Pfam" id="PF09924">
    <property type="entry name" value="LPG_synthase_C"/>
    <property type="match status" value="1"/>
</dbReference>
<dbReference type="InterPro" id="IPR035952">
    <property type="entry name" value="Rhomboid-like_sf"/>
</dbReference>
<feature type="transmembrane region" description="Helical" evidence="6">
    <location>
        <begin position="171"/>
        <end position="186"/>
    </location>
</feature>
<organism evidence="8 9">
    <name type="scientific">Microbacterium schleiferi</name>
    <dbReference type="NCBI Taxonomy" id="69362"/>
    <lineage>
        <taxon>Bacteria</taxon>
        <taxon>Bacillati</taxon>
        <taxon>Actinomycetota</taxon>
        <taxon>Actinomycetes</taxon>
        <taxon>Micrococcales</taxon>
        <taxon>Microbacteriaceae</taxon>
        <taxon>Microbacterium</taxon>
    </lineage>
</organism>
<dbReference type="Gene3D" id="1.20.1540.10">
    <property type="entry name" value="Rhomboid-like"/>
    <property type="match status" value="1"/>
</dbReference>
<sequence>MAAVEHAQPDLAASRRLSVVRRYIAEHVVAVSAAGLVLACAAFTGTLWGDDGSLWGVGPVAVFSQGRWWTPLTAIFVPDSAVDTILTILLALTGFAYAERLLGRIRLLGVTLVVALAGNLVATAIHALLWTVSDLRPVEAAETPVLDPATAMVGALMAASALASALWRRRIRVVGFAVLAMFALYAGDTDAWYRLVAAALGLLVGLWLVRGTPRRSWHRSSTRETRSITALVVAVTGLGPLAAVLAGGGRGPLSFAVSFFTQYDENLIDLCATRYSPLCDHQLAVVVTRGVGPGLMALVPVALLLVAALGLRRGRRSALVLAVVVEALIGVLAIWSVIAGTVSVGPWGDPTWLEYGLWAVAAIGVSLAMACALVVLRRFFPVRADRRAVLWFTGTVSATLAACAATHLVAESIFRQTYVQRVSVTDLLVETLRRFVPPSFLRNLGQPPYPTHGAALLIYQWVGVLFWAVFIVAMLRMYRFPQHAVVADDERYRRLLRRGGGTLGFMGTWRGNDHWYTADGTGAVAFRRVGDVALAIADPLCVPGQRDQTVRAFVDHCADQGWSPAFYSIHDEFLPIFREMGWAYTSVGEETVMVLAELTLTGKAWQKVRQPMTRAERDGFVALWTRWDDLTADQIAQIREIDEQWVADKALPELGFTLGSIEEAKDPDVALVLAVDPEERIQVVTSWMPSWRSGRRVGWTLDYMRRRVDGPNGLMEFVIVKTALRAKDDGLEVVSLSGAPLASKPGGAAESDRTLLASLLEQVAAALEPAYGFASLFRFKSKFRPEYRTLYLAYSDPVKLPGIGIAVLRAYLSEPSARELVAVARAGYGGAR</sequence>
<gene>
    <name evidence="8" type="ORF">V2V91_01185</name>
</gene>
<accession>A0ABU7V250</accession>
<feature type="transmembrane region" description="Helical" evidence="6">
    <location>
        <begin position="192"/>
        <end position="209"/>
    </location>
</feature>